<evidence type="ECO:0000256" key="3">
    <source>
        <dbReference type="ARBA" id="ARBA00023002"/>
    </source>
</evidence>
<evidence type="ECO:0000313" key="5">
    <source>
        <dbReference type="Proteomes" id="UP000237438"/>
    </source>
</evidence>
<name>A0A2S4PT71_9PEZI</name>
<gene>
    <name evidence="4" type="ORF">EPUL_004546</name>
</gene>
<evidence type="ECO:0000313" key="4">
    <source>
        <dbReference type="EMBL" id="POS85221.1"/>
    </source>
</evidence>
<dbReference type="Pfam" id="PF13561">
    <property type="entry name" value="adh_short_C2"/>
    <property type="match status" value="1"/>
</dbReference>
<dbReference type="PRINTS" id="PR00080">
    <property type="entry name" value="SDRFAMILY"/>
</dbReference>
<dbReference type="GO" id="GO:0050664">
    <property type="term" value="F:oxidoreductase activity, acting on NAD(P)H, oxygen as acceptor"/>
    <property type="evidence" value="ECO:0007669"/>
    <property type="project" value="TreeGrafter"/>
</dbReference>
<dbReference type="InterPro" id="IPR036291">
    <property type="entry name" value="NAD(P)-bd_dom_sf"/>
</dbReference>
<dbReference type="EMBL" id="PEDP01000683">
    <property type="protein sequence ID" value="POS85221.1"/>
    <property type="molecule type" value="Genomic_DNA"/>
</dbReference>
<evidence type="ECO:0000256" key="2">
    <source>
        <dbReference type="ARBA" id="ARBA00022857"/>
    </source>
</evidence>
<sequence>MIRTSLLRFAAKTSKTRCQNSVPNIYTISYSNLRSLHVKSRDLQKNDDDKNKPFEGSFARTDPSVEVKYPDEDEIPSSTPIQGRGGLHVKRTLASFSLEGKVGMVTGGARGLGLVMAQAMVISGADMAIIDLNKEEAEKQCGELVASFIRENPNSKRIPKVTAHHADVSSQESVDAAVAEVIQEHGKIDNLVTSAGFTENYEAIKYPIDRIRKLWQVNVDGTYLFAIATAKHLMKRKAPGSLVFIGSMSGAIVNVPQPQAPYNAAKAAIRHLAASLAVEWAHAGIRVNCISPGYMLTALTKKILDEKPDLKKKWTSLIPVGKMGNPEDLMGTVVFLASDASAYITGADIRVDGGYTLT</sequence>
<evidence type="ECO:0000256" key="1">
    <source>
        <dbReference type="ARBA" id="ARBA00006484"/>
    </source>
</evidence>
<dbReference type="Proteomes" id="UP000237438">
    <property type="component" value="Unassembled WGS sequence"/>
</dbReference>
<dbReference type="STRING" id="225359.A0A2S4PT71"/>
<dbReference type="Gene3D" id="3.40.50.720">
    <property type="entry name" value="NAD(P)-binding Rossmann-like Domain"/>
    <property type="match status" value="1"/>
</dbReference>
<keyword evidence="5" id="KW-1185">Reference proteome</keyword>
<dbReference type="FunFam" id="3.40.50.720:FF:000090">
    <property type="entry name" value="NADP-dependent mannitol dehydrogenase"/>
    <property type="match status" value="1"/>
</dbReference>
<dbReference type="OrthoDB" id="5307821at2759"/>
<accession>A0A2S4PT71</accession>
<reference evidence="4 5" key="1">
    <citation type="submission" date="2017-10" db="EMBL/GenBank/DDBJ databases">
        <title>Development of genomic resources for the powdery mildew, Erysiphe pulchra.</title>
        <authorList>
            <person name="Wadl P.A."/>
            <person name="Mack B.M."/>
            <person name="Moore G."/>
            <person name="Beltz S.B."/>
        </authorList>
    </citation>
    <scope>NUCLEOTIDE SEQUENCE [LARGE SCALE GENOMIC DNA]</scope>
    <source>
        <strain evidence="4">Cflorida</strain>
    </source>
</reference>
<dbReference type="InterPro" id="IPR002347">
    <property type="entry name" value="SDR_fam"/>
</dbReference>
<dbReference type="PRINTS" id="PR00081">
    <property type="entry name" value="GDHRDH"/>
</dbReference>
<dbReference type="PANTHER" id="PTHR43008">
    <property type="entry name" value="BENZIL REDUCTASE"/>
    <property type="match status" value="1"/>
</dbReference>
<dbReference type="GO" id="GO:0050085">
    <property type="term" value="F:mannitol 2-dehydrogenase (NADP+) activity"/>
    <property type="evidence" value="ECO:0007669"/>
    <property type="project" value="UniProtKB-ARBA"/>
</dbReference>
<dbReference type="PROSITE" id="PS00061">
    <property type="entry name" value="ADH_SHORT"/>
    <property type="match status" value="1"/>
</dbReference>
<dbReference type="PANTHER" id="PTHR43008:SF14">
    <property type="entry name" value="DEHYDROGENASE ARBD, PUTATIVE-RELATED"/>
    <property type="match status" value="1"/>
</dbReference>
<dbReference type="GO" id="GO:0019594">
    <property type="term" value="P:mannitol metabolic process"/>
    <property type="evidence" value="ECO:0007669"/>
    <property type="project" value="UniProtKB-ARBA"/>
</dbReference>
<dbReference type="InterPro" id="IPR020904">
    <property type="entry name" value="Sc_DH/Rdtase_CS"/>
</dbReference>
<organism evidence="4 5">
    <name type="scientific">Erysiphe pulchra</name>
    <dbReference type="NCBI Taxonomy" id="225359"/>
    <lineage>
        <taxon>Eukaryota</taxon>
        <taxon>Fungi</taxon>
        <taxon>Dikarya</taxon>
        <taxon>Ascomycota</taxon>
        <taxon>Pezizomycotina</taxon>
        <taxon>Leotiomycetes</taxon>
        <taxon>Erysiphales</taxon>
        <taxon>Erysiphaceae</taxon>
        <taxon>Erysiphe</taxon>
    </lineage>
</organism>
<dbReference type="AlphaFoldDB" id="A0A2S4PT71"/>
<comment type="caution">
    <text evidence="4">The sequence shown here is derived from an EMBL/GenBank/DDBJ whole genome shotgun (WGS) entry which is preliminary data.</text>
</comment>
<protein>
    <submittedName>
        <fullName evidence="4">NAD(P)-binding protein</fullName>
    </submittedName>
</protein>
<keyword evidence="3" id="KW-0560">Oxidoreductase</keyword>
<proteinExistence type="inferred from homology"/>
<dbReference type="SUPFAM" id="SSF51735">
    <property type="entry name" value="NAD(P)-binding Rossmann-fold domains"/>
    <property type="match status" value="1"/>
</dbReference>
<comment type="similarity">
    <text evidence="1">Belongs to the short-chain dehydrogenases/reductases (SDR) family.</text>
</comment>
<keyword evidence="2" id="KW-0521">NADP</keyword>